<comment type="caution">
    <text evidence="2">The sequence shown here is derived from an EMBL/GenBank/DDBJ whole genome shotgun (WGS) entry which is preliminary data.</text>
</comment>
<protein>
    <submittedName>
        <fullName evidence="2">Uncharacterized protein</fullName>
    </submittedName>
</protein>
<evidence type="ECO:0000313" key="2">
    <source>
        <dbReference type="EMBL" id="KGQ02532.1"/>
    </source>
</evidence>
<feature type="compositionally biased region" description="Low complexity" evidence="1">
    <location>
        <begin position="174"/>
        <end position="191"/>
    </location>
</feature>
<feature type="compositionally biased region" description="Basic and acidic residues" evidence="1">
    <location>
        <begin position="201"/>
        <end position="217"/>
    </location>
</feature>
<dbReference type="AlphaFoldDB" id="A0A0A2V853"/>
<feature type="region of interest" description="Disordered" evidence="1">
    <location>
        <begin position="154"/>
        <end position="221"/>
    </location>
</feature>
<feature type="region of interest" description="Disordered" evidence="1">
    <location>
        <begin position="31"/>
        <end position="92"/>
    </location>
</feature>
<evidence type="ECO:0000256" key="1">
    <source>
        <dbReference type="SAM" id="MobiDB-lite"/>
    </source>
</evidence>
<organism evidence="2 3">
    <name type="scientific">Beauveria bassiana D1-5</name>
    <dbReference type="NCBI Taxonomy" id="1245745"/>
    <lineage>
        <taxon>Eukaryota</taxon>
        <taxon>Fungi</taxon>
        <taxon>Dikarya</taxon>
        <taxon>Ascomycota</taxon>
        <taxon>Pezizomycotina</taxon>
        <taxon>Sordariomycetes</taxon>
        <taxon>Hypocreomycetidae</taxon>
        <taxon>Hypocreales</taxon>
        <taxon>Cordycipitaceae</taxon>
        <taxon>Beauveria</taxon>
    </lineage>
</organism>
<dbReference type="EMBL" id="ANFO01001480">
    <property type="protein sequence ID" value="KGQ02532.1"/>
    <property type="molecule type" value="Genomic_DNA"/>
</dbReference>
<evidence type="ECO:0000313" key="3">
    <source>
        <dbReference type="Proteomes" id="UP000030106"/>
    </source>
</evidence>
<dbReference type="HOGENOM" id="CLU_821330_0_0_1"/>
<name>A0A0A2V853_BEABA</name>
<dbReference type="Proteomes" id="UP000030106">
    <property type="component" value="Unassembled WGS sequence"/>
</dbReference>
<sequence>MSAFVAPELVKTATIVATSALVTKAIVDSAETMQNSGDREPRSRQKSSLPPETKKYSSIEESTPPVMDKADTHNFSESSLGSALRGTPTGDALDRAVHDHLHRAPPFNFQPTRSTSPPIRINDSRGFSVDLSKIPFPANLAVGAGMLLWSYATSRADSPPPVMARRRRESTPGEAAQAAEEAATAAEAAPSQEPPSEEDENTKKKEKGAIKLKKPGDEALPQGGRIVKKMLEDNGRTMYDKVKAKLGTDLSPSGKHKVWSNNNFRIDLTRSGKAGDATSWELQVNGGAESSVRGLVKGNTHIQLSKGKFDHKQPPSCEEWLQSVLDGAIEYLKTKGPK</sequence>
<proteinExistence type="predicted"/>
<reference evidence="2 3" key="1">
    <citation type="submission" date="2012-10" db="EMBL/GenBank/DDBJ databases">
        <title>Genome sequencing and analysis of entomopathogenic fungi Beauveria bassiana D1-5.</title>
        <authorList>
            <person name="Li Q."/>
            <person name="Wang L."/>
            <person name="Zhang Z."/>
            <person name="Wang Q."/>
            <person name="Ren J."/>
            <person name="Wang M."/>
            <person name="Xu W."/>
            <person name="Wang J."/>
            <person name="Lu Y."/>
            <person name="Du Q."/>
            <person name="Sun Z."/>
        </authorList>
    </citation>
    <scope>NUCLEOTIDE SEQUENCE [LARGE SCALE GENOMIC DNA]</scope>
    <source>
        <strain evidence="2 3">D1-5</strain>
    </source>
</reference>
<gene>
    <name evidence="2" type="ORF">BBAD15_g12255</name>
</gene>
<accession>A0A0A2V853</accession>